<keyword evidence="10 12" id="KW-0472">Membrane</keyword>
<keyword evidence="7 12" id="KW-0812">Transmembrane</keyword>
<dbReference type="PROSITE" id="PS01035">
    <property type="entry name" value="PTS_EIIB_TYPE_1_CYS"/>
    <property type="match status" value="1"/>
</dbReference>
<dbReference type="PROSITE" id="PS51093">
    <property type="entry name" value="PTS_EIIA_TYPE_1"/>
    <property type="match status" value="1"/>
</dbReference>
<keyword evidence="5" id="KW-0808">Transferase</keyword>
<dbReference type="GO" id="GO:0090563">
    <property type="term" value="F:protein-phosphocysteine-sugar phosphotransferase activity"/>
    <property type="evidence" value="ECO:0007669"/>
    <property type="project" value="TreeGrafter"/>
</dbReference>
<dbReference type="GO" id="GO:0008982">
    <property type="term" value="F:protein-N(PI)-phosphohistidine-sugar phosphotransferase activity"/>
    <property type="evidence" value="ECO:0007669"/>
    <property type="project" value="InterPro"/>
</dbReference>
<dbReference type="Pfam" id="PF00358">
    <property type="entry name" value="PTS_EIIA_1"/>
    <property type="match status" value="1"/>
</dbReference>
<evidence type="ECO:0000256" key="8">
    <source>
        <dbReference type="ARBA" id="ARBA00022777"/>
    </source>
</evidence>
<dbReference type="PROSITE" id="PS51098">
    <property type="entry name" value="PTS_EIIB_TYPE_1"/>
    <property type="match status" value="1"/>
</dbReference>
<gene>
    <name evidence="16" type="ORF">GMC75_01070</name>
</gene>
<feature type="transmembrane region" description="Helical" evidence="12">
    <location>
        <begin position="136"/>
        <end position="164"/>
    </location>
</feature>
<evidence type="ECO:0000256" key="9">
    <source>
        <dbReference type="ARBA" id="ARBA00022989"/>
    </source>
</evidence>
<keyword evidence="6" id="KW-0598">Phosphotransferase system</keyword>
<dbReference type="PANTHER" id="PTHR30009">
    <property type="entry name" value="CYTOCHROME C-TYPE SYNTHESIS PROTEIN AND PTS TRANSMEMBRANE COMPONENT"/>
    <property type="match status" value="1"/>
</dbReference>
<dbReference type="FunFam" id="2.70.70.10:FF:000001">
    <property type="entry name" value="PTS system glucose-specific IIA component"/>
    <property type="match status" value="1"/>
</dbReference>
<dbReference type="Gene3D" id="2.70.70.10">
    <property type="entry name" value="Glucose Permease (Domain IIA)"/>
    <property type="match status" value="1"/>
</dbReference>
<dbReference type="InterPro" id="IPR011300">
    <property type="entry name" value="PTS_IIBC"/>
</dbReference>
<evidence type="ECO:0000259" key="15">
    <source>
        <dbReference type="PROSITE" id="PS51103"/>
    </source>
</evidence>
<dbReference type="InterPro" id="IPR011055">
    <property type="entry name" value="Dup_hybrid_motif"/>
</dbReference>
<dbReference type="GO" id="GO:0016301">
    <property type="term" value="F:kinase activity"/>
    <property type="evidence" value="ECO:0007669"/>
    <property type="project" value="UniProtKB-KW"/>
</dbReference>
<evidence type="ECO:0000259" key="13">
    <source>
        <dbReference type="PROSITE" id="PS51093"/>
    </source>
</evidence>
<keyword evidence="4" id="KW-0762">Sugar transport</keyword>
<evidence type="ECO:0000256" key="6">
    <source>
        <dbReference type="ARBA" id="ARBA00022683"/>
    </source>
</evidence>
<organism evidence="16 17">
    <name type="scientific">Streptococcus parasanguinis</name>
    <dbReference type="NCBI Taxonomy" id="1318"/>
    <lineage>
        <taxon>Bacteria</taxon>
        <taxon>Bacillati</taxon>
        <taxon>Bacillota</taxon>
        <taxon>Bacilli</taxon>
        <taxon>Lactobacillales</taxon>
        <taxon>Streptococcaceae</taxon>
        <taxon>Streptococcus</taxon>
    </lineage>
</organism>
<dbReference type="InterPro" id="IPR003352">
    <property type="entry name" value="PTS_EIIC"/>
</dbReference>
<dbReference type="InterPro" id="IPR036878">
    <property type="entry name" value="Glu_permease_IIB"/>
</dbReference>
<evidence type="ECO:0000256" key="5">
    <source>
        <dbReference type="ARBA" id="ARBA00022679"/>
    </source>
</evidence>
<feature type="domain" description="PTS EIIA type-1" evidence="13">
    <location>
        <begin position="601"/>
        <end position="705"/>
    </location>
</feature>
<dbReference type="Proteomes" id="UP000430295">
    <property type="component" value="Unassembled WGS sequence"/>
</dbReference>
<comment type="caution">
    <text evidence="16">The sequence shown here is derived from an EMBL/GenBank/DDBJ whole genome shotgun (WGS) entry which is preliminary data.</text>
</comment>
<evidence type="ECO:0000256" key="2">
    <source>
        <dbReference type="ARBA" id="ARBA00022448"/>
    </source>
</evidence>
<dbReference type="NCBIfam" id="TIGR00830">
    <property type="entry name" value="PTBA"/>
    <property type="match status" value="1"/>
</dbReference>
<dbReference type="PROSITE" id="PS00371">
    <property type="entry name" value="PTS_EIIA_TYPE_1_HIS"/>
    <property type="match status" value="1"/>
</dbReference>
<feature type="transmembrane region" description="Helical" evidence="12">
    <location>
        <begin position="314"/>
        <end position="331"/>
    </location>
</feature>
<dbReference type="InterPro" id="IPR013013">
    <property type="entry name" value="PTS_EIIC_1"/>
</dbReference>
<feature type="domain" description="PTS EIIB type-1" evidence="14">
    <location>
        <begin position="478"/>
        <end position="560"/>
    </location>
</feature>
<feature type="transmembrane region" description="Helical" evidence="12">
    <location>
        <begin position="185"/>
        <end position="208"/>
    </location>
</feature>
<feature type="active site" description="Phosphocysteine intermediate; for EIIB activity" evidence="11">
    <location>
        <position position="500"/>
    </location>
</feature>
<evidence type="ECO:0000256" key="1">
    <source>
        <dbReference type="ARBA" id="ARBA00004651"/>
    </source>
</evidence>
<evidence type="ECO:0000256" key="3">
    <source>
        <dbReference type="ARBA" id="ARBA00022475"/>
    </source>
</evidence>
<dbReference type="PROSITE" id="PS51103">
    <property type="entry name" value="PTS_EIIC_TYPE_1"/>
    <property type="match status" value="1"/>
</dbReference>
<dbReference type="EMBL" id="WMYS01000001">
    <property type="protein sequence ID" value="MTR40311.1"/>
    <property type="molecule type" value="Genomic_DNA"/>
</dbReference>
<feature type="transmembrane region" description="Helical" evidence="12">
    <location>
        <begin position="63"/>
        <end position="84"/>
    </location>
</feature>
<dbReference type="Gene3D" id="3.30.1360.60">
    <property type="entry name" value="Glucose permease domain IIB"/>
    <property type="match status" value="1"/>
</dbReference>
<keyword evidence="9 12" id="KW-1133">Transmembrane helix</keyword>
<evidence type="ECO:0000256" key="12">
    <source>
        <dbReference type="SAM" id="Phobius"/>
    </source>
</evidence>
<dbReference type="NCBIfam" id="TIGR02003">
    <property type="entry name" value="PTS-II-BC-unk1"/>
    <property type="match status" value="1"/>
</dbReference>
<evidence type="ECO:0000256" key="7">
    <source>
        <dbReference type="ARBA" id="ARBA00022692"/>
    </source>
</evidence>
<feature type="transmembrane region" description="Helical" evidence="12">
    <location>
        <begin position="410"/>
        <end position="437"/>
    </location>
</feature>
<name>A0A6I3NW19_STRPA</name>
<dbReference type="PANTHER" id="PTHR30009:SF8">
    <property type="entry name" value="PTS SYSTEM, IIBC COMPONENT"/>
    <property type="match status" value="1"/>
</dbReference>
<dbReference type="GO" id="GO:0009401">
    <property type="term" value="P:phosphoenolpyruvate-dependent sugar phosphotransferase system"/>
    <property type="evidence" value="ECO:0007669"/>
    <property type="project" value="UniProtKB-KW"/>
</dbReference>
<reference evidence="16 17" key="1">
    <citation type="journal article" date="2019" name="Nat. Med.">
        <title>A library of human gut bacterial isolates paired with longitudinal multiomics data enables mechanistic microbiome research.</title>
        <authorList>
            <person name="Poyet M."/>
            <person name="Groussin M."/>
            <person name="Gibbons S.M."/>
            <person name="Avila-Pacheco J."/>
            <person name="Jiang X."/>
            <person name="Kearney S.M."/>
            <person name="Perrotta A.R."/>
            <person name="Berdy B."/>
            <person name="Zhao S."/>
            <person name="Lieberman T.D."/>
            <person name="Swanson P.K."/>
            <person name="Smith M."/>
            <person name="Roesemann S."/>
            <person name="Alexander J.E."/>
            <person name="Rich S.A."/>
            <person name="Livny J."/>
            <person name="Vlamakis H."/>
            <person name="Clish C."/>
            <person name="Bullock K."/>
            <person name="Deik A."/>
            <person name="Scott J."/>
            <person name="Pierce K.A."/>
            <person name="Xavier R.J."/>
            <person name="Alm E.J."/>
        </authorList>
    </citation>
    <scope>NUCLEOTIDE SEQUENCE [LARGE SCALE GENOMIC DNA]</scope>
    <source>
        <strain evidence="16 17">BIOML-A18</strain>
    </source>
</reference>
<dbReference type="Pfam" id="PF02378">
    <property type="entry name" value="PTS_EIIC"/>
    <property type="match status" value="1"/>
</dbReference>
<keyword evidence="8" id="KW-0418">Kinase</keyword>
<evidence type="ECO:0000256" key="11">
    <source>
        <dbReference type="PROSITE-ProRule" id="PRU00421"/>
    </source>
</evidence>
<dbReference type="NCBIfam" id="TIGR00826">
    <property type="entry name" value="EIIB_glc"/>
    <property type="match status" value="1"/>
</dbReference>
<proteinExistence type="predicted"/>
<dbReference type="InterPro" id="IPR001996">
    <property type="entry name" value="PTS_IIB_1"/>
</dbReference>
<dbReference type="SUPFAM" id="SSF55604">
    <property type="entry name" value="Glucose permease domain IIB"/>
    <property type="match status" value="1"/>
</dbReference>
<keyword evidence="2" id="KW-0813">Transport</keyword>
<dbReference type="AlphaFoldDB" id="A0A6I3NW19"/>
<sequence>MMNKGSFKSLFSFEFWQKFGKALMVVIAVMPAAGLMISIGKSIPMINPNLSPLVITGGILEQIGWGVIGNLHILFALAIGGSWAKERAGGAFAAGLSFILINRITGAVFGVTSAMLADKAATVHTIFGGSIKVADYFISVLEAPALNMGVFVGIISGFVGATAFNKYYNYRKLPEALSFFNGKRFVPFVVIVRSALTALVLAALWPVVQSGINGFGVWIANSQSTAPVLAPFLFGTLERLLLPFGLHHMLTIPINYTQLGGSYQVLTGAAKGTTVFGQDPLWLAWVTDLVNLKKADPSQYQHLLHAYTPARFKVGQMIGSFGILMGIVVAIYRNVDPDKKEKYKGMLFATALATFLTGVTEPIEYMFMFIATPLYIIYALVQGAAFAMADLVHLRVHSFGSIEFLTRTPMAINAGLALDIFNFVWVTVLFAFIMYFIANFMIKKFNYATPGRNGNYEQNDDAPAGDGAAAGAATSSASSQVINIINLLGGRANIVDVDACMTRLRVTVKDAEKVGTEEQWKAEGAMGLVMKGQGVQAIYGPKADVLKSDIQDVLDSGEVIPETLPSQMTAVQKAEATFKGVTDEVHSVADGEVINIEDVKDPVFSQKMMGDGFAVEPENGHIVSPVAGKVTSVFPTKHALGLVTDNGLEVLVHIGLDTVSLEGKPFEVKVTEGQTVATGDLLVEANLDAIREAGRETSTIVVFTNADAIKSVKVEHTGKLAANAPVATVEL</sequence>
<evidence type="ECO:0000313" key="17">
    <source>
        <dbReference type="Proteomes" id="UP000430295"/>
    </source>
</evidence>
<dbReference type="Pfam" id="PF00367">
    <property type="entry name" value="PTS_EIIB"/>
    <property type="match status" value="1"/>
</dbReference>
<feature type="transmembrane region" description="Helical" evidence="12">
    <location>
        <begin position="343"/>
        <end position="359"/>
    </location>
</feature>
<feature type="transmembrane region" description="Helical" evidence="12">
    <location>
        <begin position="365"/>
        <end position="389"/>
    </location>
</feature>
<comment type="subcellular location">
    <subcellularLocation>
        <location evidence="1">Cell membrane</location>
        <topology evidence="1">Multi-pass membrane protein</topology>
    </subcellularLocation>
</comment>
<evidence type="ECO:0000256" key="10">
    <source>
        <dbReference type="ARBA" id="ARBA00023136"/>
    </source>
</evidence>
<accession>A0A6I3NW19</accession>
<dbReference type="SUPFAM" id="SSF51261">
    <property type="entry name" value="Duplicated hybrid motif"/>
    <property type="match status" value="1"/>
</dbReference>
<feature type="transmembrane region" description="Helical" evidence="12">
    <location>
        <begin position="21"/>
        <end position="43"/>
    </location>
</feature>
<evidence type="ECO:0000256" key="4">
    <source>
        <dbReference type="ARBA" id="ARBA00022597"/>
    </source>
</evidence>
<dbReference type="InterPro" id="IPR018113">
    <property type="entry name" value="PTrfase_EIIB_Cys"/>
</dbReference>
<evidence type="ECO:0000313" key="16">
    <source>
        <dbReference type="EMBL" id="MTR40311.1"/>
    </source>
</evidence>
<feature type="transmembrane region" description="Helical" evidence="12">
    <location>
        <begin position="91"/>
        <end position="116"/>
    </location>
</feature>
<dbReference type="InterPro" id="IPR001127">
    <property type="entry name" value="PTS_EIIA_1_perm"/>
</dbReference>
<dbReference type="InterPro" id="IPR050429">
    <property type="entry name" value="PTS_Glucose_EIICBA"/>
</dbReference>
<protein>
    <submittedName>
        <fullName evidence="16">PTS glucose/maltose transporter subunit IIBCA</fullName>
    </submittedName>
</protein>
<feature type="domain" description="PTS EIIC type-1" evidence="15">
    <location>
        <begin position="10"/>
        <end position="454"/>
    </location>
</feature>
<dbReference type="GO" id="GO:0005886">
    <property type="term" value="C:plasma membrane"/>
    <property type="evidence" value="ECO:0007669"/>
    <property type="project" value="UniProtKB-SubCell"/>
</dbReference>
<keyword evidence="3" id="KW-1003">Cell membrane</keyword>
<evidence type="ECO:0000259" key="14">
    <source>
        <dbReference type="PROSITE" id="PS51098"/>
    </source>
</evidence>
<dbReference type="CDD" id="cd00212">
    <property type="entry name" value="PTS_IIB_glc"/>
    <property type="match status" value="1"/>
</dbReference>